<dbReference type="SUPFAM" id="SSF56784">
    <property type="entry name" value="HAD-like"/>
    <property type="match status" value="1"/>
</dbReference>
<dbReference type="GO" id="GO:0016787">
    <property type="term" value="F:hydrolase activity"/>
    <property type="evidence" value="ECO:0007669"/>
    <property type="project" value="UniProtKB-KW"/>
</dbReference>
<dbReference type="AlphaFoldDB" id="K1JSL5"/>
<proteinExistence type="predicted"/>
<gene>
    <name evidence="4" type="ORF">HMPREF9465_01729</name>
</gene>
<sequence length="228" mass="25117">MKFAVFDLDHTLLPVDSGENWSRWLVRAAGMDVALMDARIEAYAEAYRKGAFSADEFMGFQAGLLAACRRQDLEKWRAAYIDACVRPHLRPEALDLVESRRKAGFELVLASGTHAFVTGAIAPLFGIRHLVAARPEEDAFGEFTGRIAGSHSYGEGKLVLLRGFLESLGAADDGLRLEAYSDSINDLPMLAFAAERGKAFAVNPDGMLRSEAACRGWRIMDIFKKDRA</sequence>
<comment type="caution">
    <text evidence="4">The sequence shown here is derived from an EMBL/GenBank/DDBJ whole genome shotgun (WGS) entry which is preliminary data.</text>
</comment>
<evidence type="ECO:0000313" key="5">
    <source>
        <dbReference type="Proteomes" id="UP000005835"/>
    </source>
</evidence>
<evidence type="ECO:0000256" key="3">
    <source>
        <dbReference type="ARBA" id="ARBA00022842"/>
    </source>
</evidence>
<dbReference type="PANTHER" id="PTHR43344:SF13">
    <property type="entry name" value="PHOSPHATASE RV3661-RELATED"/>
    <property type="match status" value="1"/>
</dbReference>
<dbReference type="EMBL" id="ADMG01000037">
    <property type="protein sequence ID" value="EKB30682.1"/>
    <property type="molecule type" value="Genomic_DNA"/>
</dbReference>
<organism evidence="4 5">
    <name type="scientific">Sutterella wadsworthensis 2_1_59BFAA</name>
    <dbReference type="NCBI Taxonomy" id="742823"/>
    <lineage>
        <taxon>Bacteria</taxon>
        <taxon>Pseudomonadati</taxon>
        <taxon>Pseudomonadota</taxon>
        <taxon>Betaproteobacteria</taxon>
        <taxon>Burkholderiales</taxon>
        <taxon>Sutterellaceae</taxon>
        <taxon>Sutterella</taxon>
    </lineage>
</organism>
<evidence type="ECO:0000256" key="1">
    <source>
        <dbReference type="ARBA" id="ARBA00022723"/>
    </source>
</evidence>
<protein>
    <submittedName>
        <fullName evidence="4">HAD hydrolase, family IB</fullName>
    </submittedName>
</protein>
<keyword evidence="5" id="KW-1185">Reference proteome</keyword>
<accession>K1JSL5</accession>
<dbReference type="PATRIC" id="fig|742823.3.peg.1724"/>
<name>K1JSL5_9BURK</name>
<dbReference type="Pfam" id="PF12710">
    <property type="entry name" value="HAD"/>
    <property type="match status" value="1"/>
</dbReference>
<dbReference type="InterPro" id="IPR023214">
    <property type="entry name" value="HAD_sf"/>
</dbReference>
<dbReference type="GO" id="GO:0046872">
    <property type="term" value="F:metal ion binding"/>
    <property type="evidence" value="ECO:0007669"/>
    <property type="project" value="UniProtKB-KW"/>
</dbReference>
<dbReference type="PANTHER" id="PTHR43344">
    <property type="entry name" value="PHOSPHOSERINE PHOSPHATASE"/>
    <property type="match status" value="1"/>
</dbReference>
<dbReference type="eggNOG" id="COG0560">
    <property type="taxonomic scope" value="Bacteria"/>
</dbReference>
<evidence type="ECO:0000256" key="2">
    <source>
        <dbReference type="ARBA" id="ARBA00022801"/>
    </source>
</evidence>
<dbReference type="Gene3D" id="3.40.50.1000">
    <property type="entry name" value="HAD superfamily/HAD-like"/>
    <property type="match status" value="1"/>
</dbReference>
<keyword evidence="1" id="KW-0479">Metal-binding</keyword>
<dbReference type="OrthoDB" id="9784466at2"/>
<dbReference type="STRING" id="742823.HMPREF9465_01729"/>
<dbReference type="InterPro" id="IPR050582">
    <property type="entry name" value="HAD-like_SerB"/>
</dbReference>
<keyword evidence="3" id="KW-0460">Magnesium</keyword>
<dbReference type="RefSeq" id="WP_005436111.1">
    <property type="nucleotide sequence ID" value="NZ_JH815518.1"/>
</dbReference>
<dbReference type="InterPro" id="IPR036412">
    <property type="entry name" value="HAD-like_sf"/>
</dbReference>
<dbReference type="HOGENOM" id="CLU_052657_1_1_4"/>
<keyword evidence="2 4" id="KW-0378">Hydrolase</keyword>
<reference evidence="4 5" key="1">
    <citation type="submission" date="2012-05" db="EMBL/GenBank/DDBJ databases">
        <title>The Genome Sequence of Sutterella wadsworthensis 2_1_59BFAA.</title>
        <authorList>
            <consortium name="The Broad Institute Genome Sequencing Platform"/>
            <person name="Earl A."/>
            <person name="Ward D."/>
            <person name="Feldgarden M."/>
            <person name="Gevers D."/>
            <person name="Daigneault M."/>
            <person name="Strauss J."/>
            <person name="Allen-Vercoe E."/>
            <person name="Walker B."/>
            <person name="Young S.K."/>
            <person name="Zeng Q."/>
            <person name="Gargeya S."/>
            <person name="Fitzgerald M."/>
            <person name="Haas B."/>
            <person name="Abouelleil A."/>
            <person name="Alvarado L."/>
            <person name="Arachchi H.M."/>
            <person name="Berlin A.M."/>
            <person name="Chapman S.B."/>
            <person name="Goldberg J."/>
            <person name="Griggs A."/>
            <person name="Gujja S."/>
            <person name="Hansen M."/>
            <person name="Howarth C."/>
            <person name="Imamovic A."/>
            <person name="Larimer J."/>
            <person name="McCowen C."/>
            <person name="Montmayeur A."/>
            <person name="Murphy C."/>
            <person name="Neiman D."/>
            <person name="Pearson M."/>
            <person name="Priest M."/>
            <person name="Roberts A."/>
            <person name="Saif S."/>
            <person name="Shea T."/>
            <person name="Sisk P."/>
            <person name="Sykes S."/>
            <person name="Wortman J."/>
            <person name="Nusbaum C."/>
            <person name="Birren B."/>
        </authorList>
    </citation>
    <scope>NUCLEOTIDE SEQUENCE [LARGE SCALE GENOMIC DNA]</scope>
    <source>
        <strain evidence="4 5">2_1_59BFAA</strain>
    </source>
</reference>
<dbReference type="NCBIfam" id="TIGR01488">
    <property type="entry name" value="HAD-SF-IB"/>
    <property type="match status" value="1"/>
</dbReference>
<dbReference type="Gene3D" id="1.20.1440.100">
    <property type="entry name" value="SG protein - dephosphorylation function"/>
    <property type="match status" value="1"/>
</dbReference>
<dbReference type="Proteomes" id="UP000005835">
    <property type="component" value="Unassembled WGS sequence"/>
</dbReference>
<evidence type="ECO:0000313" key="4">
    <source>
        <dbReference type="EMBL" id="EKB30682.1"/>
    </source>
</evidence>